<comment type="caution">
    <text evidence="1">The sequence shown here is derived from an EMBL/GenBank/DDBJ whole genome shotgun (WGS) entry which is preliminary data.</text>
</comment>
<sequence>MDELLRQITAALDNRLYFIALQATLTLPAICAELESDAGAKRKRGLDGIKYRKWYNENVFPKHLTAKECYDFRCSLLHDGSSFRGEDKKGSMRRILFVYPNPMLRMDNVKFCNMGNADNATCIDIHNFCHDMMNSVKIWNDKVKDSPNYQKNYDKFFKLHINGIPPYVVGMPVIG</sequence>
<evidence type="ECO:0000313" key="1">
    <source>
        <dbReference type="EMBL" id="MBE6091961.1"/>
    </source>
</evidence>
<accession>A0A927WHH6</accession>
<dbReference type="Proteomes" id="UP000761380">
    <property type="component" value="Unassembled WGS sequence"/>
</dbReference>
<proteinExistence type="predicted"/>
<evidence type="ECO:0000313" key="2">
    <source>
        <dbReference type="Proteomes" id="UP000761380"/>
    </source>
</evidence>
<reference evidence="1" key="1">
    <citation type="submission" date="2019-04" db="EMBL/GenBank/DDBJ databases">
        <title>Evolution of Biomass-Degrading Anaerobic Consortia Revealed by Metagenomics.</title>
        <authorList>
            <person name="Peng X."/>
        </authorList>
    </citation>
    <scope>NUCLEOTIDE SEQUENCE</scope>
    <source>
        <strain evidence="1">SIG240</strain>
    </source>
</reference>
<organism evidence="1 2">
    <name type="scientific">Selenomonas ruminantium</name>
    <dbReference type="NCBI Taxonomy" id="971"/>
    <lineage>
        <taxon>Bacteria</taxon>
        <taxon>Bacillati</taxon>
        <taxon>Bacillota</taxon>
        <taxon>Negativicutes</taxon>
        <taxon>Selenomonadales</taxon>
        <taxon>Selenomonadaceae</taxon>
        <taxon>Selenomonas</taxon>
    </lineage>
</organism>
<gene>
    <name evidence="1" type="ORF">E7201_02100</name>
</gene>
<name>A0A927WHH6_SELRU</name>
<protein>
    <submittedName>
        <fullName evidence="1">Uncharacterized protein</fullName>
    </submittedName>
</protein>
<dbReference type="EMBL" id="SVBY01000008">
    <property type="protein sequence ID" value="MBE6091961.1"/>
    <property type="molecule type" value="Genomic_DNA"/>
</dbReference>
<dbReference type="AlphaFoldDB" id="A0A927WHH6"/>